<keyword evidence="1" id="KW-1133">Transmembrane helix</keyword>
<sequence length="196" mass="20787">MLTATNLFDEIEARDEPALAQMLADAVAHGAELTGDAVAVERRRGSDALMCAAGELLLEVALLAQALQSQAPRLVRPRHPHLVESLELLRDTSGASARLLWHALEARAFRGEELEAERGGAVRVAGAVLRDGCHPLGLPPRPPVSIARAAASELFRAIGAMREDAVMVPVHLSASLGYVVALYALAVTLLERGEPA</sequence>
<evidence type="ECO:0000256" key="1">
    <source>
        <dbReference type="SAM" id="Phobius"/>
    </source>
</evidence>
<dbReference type="RefSeq" id="WP_183343493.1">
    <property type="nucleotide sequence ID" value="NZ_JACHNU010000005.1"/>
</dbReference>
<proteinExistence type="predicted"/>
<keyword evidence="1" id="KW-0812">Transmembrane</keyword>
<dbReference type="EMBL" id="JACHNU010000005">
    <property type="protein sequence ID" value="MBB4663762.1"/>
    <property type="molecule type" value="Genomic_DNA"/>
</dbReference>
<accession>A0A840IFX0</accession>
<keyword evidence="1" id="KW-0472">Membrane</keyword>
<reference evidence="2 3" key="1">
    <citation type="submission" date="2020-08" db="EMBL/GenBank/DDBJ databases">
        <title>Genomic Encyclopedia of Archaeal and Bacterial Type Strains, Phase II (KMG-II): from individual species to whole genera.</title>
        <authorList>
            <person name="Goeker M."/>
        </authorList>
    </citation>
    <scope>NUCLEOTIDE SEQUENCE [LARGE SCALE GENOMIC DNA]</scope>
    <source>
        <strain evidence="2 3">DSM 23288</strain>
    </source>
</reference>
<gene>
    <name evidence="2" type="ORF">BDZ31_003363</name>
</gene>
<dbReference type="AlphaFoldDB" id="A0A840IFX0"/>
<dbReference type="Proteomes" id="UP000585272">
    <property type="component" value="Unassembled WGS sequence"/>
</dbReference>
<name>A0A840IFX0_9ACTN</name>
<organism evidence="2 3">
    <name type="scientific">Conexibacter arvalis</name>
    <dbReference type="NCBI Taxonomy" id="912552"/>
    <lineage>
        <taxon>Bacteria</taxon>
        <taxon>Bacillati</taxon>
        <taxon>Actinomycetota</taxon>
        <taxon>Thermoleophilia</taxon>
        <taxon>Solirubrobacterales</taxon>
        <taxon>Conexibacteraceae</taxon>
        <taxon>Conexibacter</taxon>
    </lineage>
</organism>
<feature type="transmembrane region" description="Helical" evidence="1">
    <location>
        <begin position="166"/>
        <end position="190"/>
    </location>
</feature>
<comment type="caution">
    <text evidence="2">The sequence shown here is derived from an EMBL/GenBank/DDBJ whole genome shotgun (WGS) entry which is preliminary data.</text>
</comment>
<keyword evidence="3" id="KW-1185">Reference proteome</keyword>
<evidence type="ECO:0000313" key="3">
    <source>
        <dbReference type="Proteomes" id="UP000585272"/>
    </source>
</evidence>
<evidence type="ECO:0000313" key="2">
    <source>
        <dbReference type="EMBL" id="MBB4663762.1"/>
    </source>
</evidence>
<protein>
    <submittedName>
        <fullName evidence="2">Uncharacterized protein</fullName>
    </submittedName>
</protein>